<accession>A0A0D6PG47</accession>
<dbReference type="Proteomes" id="UP000032668">
    <property type="component" value="Unassembled WGS sequence"/>
</dbReference>
<dbReference type="InterPro" id="IPR013766">
    <property type="entry name" value="Thioredoxin_domain"/>
</dbReference>
<dbReference type="AlphaFoldDB" id="A0A0D6PG47"/>
<organism evidence="2 3">
    <name type="scientific">Acidocella aminolytica 101 = DSM 11237</name>
    <dbReference type="NCBI Taxonomy" id="1120923"/>
    <lineage>
        <taxon>Bacteria</taxon>
        <taxon>Pseudomonadati</taxon>
        <taxon>Pseudomonadota</taxon>
        <taxon>Alphaproteobacteria</taxon>
        <taxon>Acetobacterales</taxon>
        <taxon>Acidocellaceae</taxon>
        <taxon>Acidocella</taxon>
    </lineage>
</organism>
<dbReference type="Gene3D" id="3.40.30.10">
    <property type="entry name" value="Glutaredoxin"/>
    <property type="match status" value="1"/>
</dbReference>
<dbReference type="RefSeq" id="WP_241869387.1">
    <property type="nucleotide sequence ID" value="NZ_BANC01000055.1"/>
</dbReference>
<evidence type="ECO:0000259" key="1">
    <source>
        <dbReference type="PROSITE" id="PS51352"/>
    </source>
</evidence>
<dbReference type="GO" id="GO:0016209">
    <property type="term" value="F:antioxidant activity"/>
    <property type="evidence" value="ECO:0007669"/>
    <property type="project" value="InterPro"/>
</dbReference>
<proteinExistence type="predicted"/>
<dbReference type="InterPro" id="IPR036249">
    <property type="entry name" value="Thioredoxin-like_sf"/>
</dbReference>
<feature type="domain" description="Thioredoxin" evidence="1">
    <location>
        <begin position="46"/>
        <end position="218"/>
    </location>
</feature>
<dbReference type="SUPFAM" id="SSF52833">
    <property type="entry name" value="Thioredoxin-like"/>
    <property type="match status" value="1"/>
</dbReference>
<dbReference type="InterPro" id="IPR000866">
    <property type="entry name" value="AhpC/TSA"/>
</dbReference>
<protein>
    <submittedName>
        <fullName evidence="2">Alkyl hydroperoxide reductase</fullName>
    </submittedName>
</protein>
<dbReference type="GO" id="GO:0016491">
    <property type="term" value="F:oxidoreductase activity"/>
    <property type="evidence" value="ECO:0007669"/>
    <property type="project" value="InterPro"/>
</dbReference>
<comment type="caution">
    <text evidence="2">The sequence shown here is derived from an EMBL/GenBank/DDBJ whole genome shotgun (WGS) entry which is preliminary data.</text>
</comment>
<dbReference type="PROSITE" id="PS51352">
    <property type="entry name" value="THIOREDOXIN_2"/>
    <property type="match status" value="1"/>
</dbReference>
<reference evidence="2 3" key="1">
    <citation type="submission" date="2012-11" db="EMBL/GenBank/DDBJ databases">
        <title>Whole genome sequence of Acidocella aminolytica 101 = DSM 11237.</title>
        <authorList>
            <person name="Azuma Y."/>
            <person name="Higashiura N."/>
            <person name="Hirakawa H."/>
            <person name="Matsushita K."/>
        </authorList>
    </citation>
    <scope>NUCLEOTIDE SEQUENCE [LARGE SCALE GENOMIC DNA]</scope>
    <source>
        <strain evidence="3">101 / DSM 11237</strain>
    </source>
</reference>
<sequence length="218" mass="24077">MEDDIGQLTEKLTELRRSRRLNAGWDAAYLQMIHTLEHDGFHAGIMRPGEVFPDFMLPNAAGQLVSLEERCGQGPVVLGFFRGTWCPFCKLMLEALAEAMPRIQAKGASLLALTPETGALPAALQARHDNRFEVLCDVDFGVGLQAGVVYKIPPLYRANLNTAKLDLSIRHGNAAWCLPVPAIFLIRPDGFIARSFVDVDFTKWPEPSEIISTLEGLC</sequence>
<gene>
    <name evidence="2" type="ORF">Aam_056_004</name>
</gene>
<dbReference type="EMBL" id="BANC01000055">
    <property type="protein sequence ID" value="GAN80740.1"/>
    <property type="molecule type" value="Genomic_DNA"/>
</dbReference>
<evidence type="ECO:0000313" key="2">
    <source>
        <dbReference type="EMBL" id="GAN80740.1"/>
    </source>
</evidence>
<dbReference type="Pfam" id="PF00578">
    <property type="entry name" value="AhpC-TSA"/>
    <property type="match status" value="1"/>
</dbReference>
<dbReference type="CDD" id="cd02970">
    <property type="entry name" value="PRX_like2"/>
    <property type="match status" value="1"/>
</dbReference>
<name>A0A0D6PG47_9PROT</name>
<keyword evidence="3" id="KW-1185">Reference proteome</keyword>
<evidence type="ECO:0000313" key="3">
    <source>
        <dbReference type="Proteomes" id="UP000032668"/>
    </source>
</evidence>
<dbReference type="STRING" id="1120923.SAMN02746095_01844"/>